<reference evidence="2" key="2">
    <citation type="journal article" date="2015" name="Data Brief">
        <title>Shoot transcriptome of the giant reed, Arundo donax.</title>
        <authorList>
            <person name="Barrero R.A."/>
            <person name="Guerrero F.D."/>
            <person name="Moolhuijzen P."/>
            <person name="Goolsby J.A."/>
            <person name="Tidwell J."/>
            <person name="Bellgard S.E."/>
            <person name="Bellgard M.I."/>
        </authorList>
    </citation>
    <scope>NUCLEOTIDE SEQUENCE</scope>
    <source>
        <tissue evidence="2">Shoot tissue taken approximately 20 cm above the soil surface</tissue>
    </source>
</reference>
<protein>
    <submittedName>
        <fullName evidence="2">Uncharacterized protein</fullName>
    </submittedName>
</protein>
<dbReference type="EMBL" id="GBRH01276690">
    <property type="protein sequence ID" value="JAD21205.1"/>
    <property type="molecule type" value="Transcribed_RNA"/>
</dbReference>
<evidence type="ECO:0000256" key="1">
    <source>
        <dbReference type="SAM" id="MobiDB-lite"/>
    </source>
</evidence>
<feature type="region of interest" description="Disordered" evidence="1">
    <location>
        <begin position="1"/>
        <end position="20"/>
    </location>
</feature>
<reference evidence="2" key="1">
    <citation type="submission" date="2014-09" db="EMBL/GenBank/DDBJ databases">
        <authorList>
            <person name="Magalhaes I.L.F."/>
            <person name="Oliveira U."/>
            <person name="Santos F.R."/>
            <person name="Vidigal T.H.D.A."/>
            <person name="Brescovit A.D."/>
            <person name="Santos A.J."/>
        </authorList>
    </citation>
    <scope>NUCLEOTIDE SEQUENCE</scope>
    <source>
        <tissue evidence="2">Shoot tissue taken approximately 20 cm above the soil surface</tissue>
    </source>
</reference>
<proteinExistence type="predicted"/>
<dbReference type="AlphaFoldDB" id="A0A0A8Y7R9"/>
<sequence>MNGLQVSNISNLSNNTQVTW</sequence>
<evidence type="ECO:0000313" key="2">
    <source>
        <dbReference type="EMBL" id="JAD21205.1"/>
    </source>
</evidence>
<organism evidence="2">
    <name type="scientific">Arundo donax</name>
    <name type="common">Giant reed</name>
    <name type="synonym">Donax arundinaceus</name>
    <dbReference type="NCBI Taxonomy" id="35708"/>
    <lineage>
        <taxon>Eukaryota</taxon>
        <taxon>Viridiplantae</taxon>
        <taxon>Streptophyta</taxon>
        <taxon>Embryophyta</taxon>
        <taxon>Tracheophyta</taxon>
        <taxon>Spermatophyta</taxon>
        <taxon>Magnoliopsida</taxon>
        <taxon>Liliopsida</taxon>
        <taxon>Poales</taxon>
        <taxon>Poaceae</taxon>
        <taxon>PACMAD clade</taxon>
        <taxon>Arundinoideae</taxon>
        <taxon>Arundineae</taxon>
        <taxon>Arundo</taxon>
    </lineage>
</organism>
<name>A0A0A8Y7R9_ARUDO</name>
<accession>A0A0A8Y7R9</accession>